<dbReference type="KEGG" id="vg:55013260"/>
<accession>A0A4D6DW97</accession>
<protein>
    <submittedName>
        <fullName evidence="1">Uncharacterized protein</fullName>
    </submittedName>
</protein>
<proteinExistence type="predicted"/>
<sequence length="65" mass="7355">MTEKLFTHLKYLGPDSLDKGRHWIDVGGGEYSIKIVDGVCVECSFRIGSKLQEDMLDFLVHEGKI</sequence>
<evidence type="ECO:0000313" key="1">
    <source>
        <dbReference type="EMBL" id="QBZ70562.1"/>
    </source>
</evidence>
<dbReference type="RefSeq" id="YP_009821774.1">
    <property type="nucleotide sequence ID" value="NC_048179.1"/>
</dbReference>
<evidence type="ECO:0000313" key="2">
    <source>
        <dbReference type="Proteomes" id="UP000297083"/>
    </source>
</evidence>
<dbReference type="GeneID" id="55013260"/>
<dbReference type="Proteomes" id="UP000297083">
    <property type="component" value="Segment"/>
</dbReference>
<organism evidence="1 2">
    <name type="scientific">Salmonella phage ZCSE2</name>
    <dbReference type="NCBI Taxonomy" id="2562175"/>
    <lineage>
        <taxon>Viruses</taxon>
        <taxon>Duplodnaviria</taxon>
        <taxon>Heunggongvirae</taxon>
        <taxon>Uroviricota</taxon>
        <taxon>Caudoviricetes</taxon>
        <taxon>Loughboroughvirus</taxon>
        <taxon>Loughboroughvirus ZCSE2</taxon>
    </lineage>
</organism>
<keyword evidence="2" id="KW-1185">Reference proteome</keyword>
<name>A0A4D6DW97_9CAUD</name>
<dbReference type="EMBL" id="MK673511">
    <property type="protein sequence ID" value="QBZ70562.1"/>
    <property type="molecule type" value="Genomic_DNA"/>
</dbReference>
<reference evidence="1 2" key="1">
    <citation type="submission" date="2019-03" db="EMBL/GenBank/DDBJ databases">
        <authorList>
            <person name="Connerton I.F."/>
            <person name="El-Shibiny A."/>
            <person name="Hooton S."/>
            <person name="Mohamed A."/>
            <person name="Taha O."/>
            <person name="E-Sherif H.M."/>
            <person name="Connerton P.L."/>
        </authorList>
    </citation>
    <scope>NUCLEOTIDE SEQUENCE [LARGE SCALE GENOMIC DNA]</scope>
</reference>